<dbReference type="EMBL" id="FNBZ01000009">
    <property type="protein sequence ID" value="SDH53981.1"/>
    <property type="molecule type" value="Genomic_DNA"/>
</dbReference>
<dbReference type="InterPro" id="IPR050680">
    <property type="entry name" value="YpeA/RimI_acetyltransf"/>
</dbReference>
<dbReference type="CDD" id="cd04301">
    <property type="entry name" value="NAT_SF"/>
    <property type="match status" value="1"/>
</dbReference>
<dbReference type="PANTHER" id="PTHR43420">
    <property type="entry name" value="ACETYLTRANSFERASE"/>
    <property type="match status" value="1"/>
</dbReference>
<dbReference type="Gene3D" id="3.40.630.30">
    <property type="match status" value="1"/>
</dbReference>
<dbReference type="InterPro" id="IPR000182">
    <property type="entry name" value="GNAT_dom"/>
</dbReference>
<dbReference type="InterPro" id="IPR016181">
    <property type="entry name" value="Acyl_CoA_acyltransferase"/>
</dbReference>
<evidence type="ECO:0000313" key="5">
    <source>
        <dbReference type="Proteomes" id="UP000199468"/>
    </source>
</evidence>
<evidence type="ECO:0000259" key="3">
    <source>
        <dbReference type="PROSITE" id="PS51186"/>
    </source>
</evidence>
<dbReference type="Proteomes" id="UP000199468">
    <property type="component" value="Unassembled WGS sequence"/>
</dbReference>
<organism evidence="4 5">
    <name type="scientific">Bosea robiniae</name>
    <dbReference type="NCBI Taxonomy" id="1036780"/>
    <lineage>
        <taxon>Bacteria</taxon>
        <taxon>Pseudomonadati</taxon>
        <taxon>Pseudomonadota</taxon>
        <taxon>Alphaproteobacteria</taxon>
        <taxon>Hyphomicrobiales</taxon>
        <taxon>Boseaceae</taxon>
        <taxon>Bosea</taxon>
    </lineage>
</organism>
<protein>
    <submittedName>
        <fullName evidence="4">Acetyltransferase (GNAT) family protein</fullName>
    </submittedName>
</protein>
<evidence type="ECO:0000256" key="1">
    <source>
        <dbReference type="ARBA" id="ARBA00022679"/>
    </source>
</evidence>
<accession>A0ABY0P6W6</accession>
<comment type="caution">
    <text evidence="4">The sequence shown here is derived from an EMBL/GenBank/DDBJ whole genome shotgun (WGS) entry which is preliminary data.</text>
</comment>
<keyword evidence="2" id="KW-0012">Acyltransferase</keyword>
<evidence type="ECO:0000313" key="4">
    <source>
        <dbReference type="EMBL" id="SDH53981.1"/>
    </source>
</evidence>
<proteinExistence type="predicted"/>
<keyword evidence="5" id="KW-1185">Reference proteome</keyword>
<sequence>MLTKTEDSEIVLGCERRIINAWPALSTLVVGDWVLRFANGYSGRANSATPLSYGAELDGAMLDLIEELYRADGLTPAIRLTPLVAEATRAAVLERGYRVKDKSFGQISPLAGFTASEEAELQIEARPSQEWTAGAAALQSGNKTHAGNLAAVIERVKMPAAFGTWLVEGEAVAFGMSVAERGMAEIGLICVHPDHRGHGYGRRIVQGLMGWAGAMGCHSAYLQVEQSNAVAISLYGSLGFRTLYQYETRILD</sequence>
<reference evidence="4 5" key="1">
    <citation type="submission" date="2016-10" db="EMBL/GenBank/DDBJ databases">
        <authorList>
            <person name="Varghese N."/>
            <person name="Submissions S."/>
        </authorList>
    </citation>
    <scope>NUCLEOTIDE SEQUENCE [LARGE SCALE GENOMIC DNA]</scope>
    <source>
        <strain evidence="4 5">DSM 26672</strain>
    </source>
</reference>
<dbReference type="Pfam" id="PF24553">
    <property type="entry name" value="Rv0428c_C"/>
    <property type="match status" value="1"/>
</dbReference>
<feature type="domain" description="N-acetyltransferase" evidence="3">
    <location>
        <begin position="105"/>
        <end position="252"/>
    </location>
</feature>
<dbReference type="RefSeq" id="WP_091861704.1">
    <property type="nucleotide sequence ID" value="NZ_FNBZ01000009.1"/>
</dbReference>
<evidence type="ECO:0000256" key="2">
    <source>
        <dbReference type="ARBA" id="ARBA00023315"/>
    </source>
</evidence>
<keyword evidence="1" id="KW-0808">Transferase</keyword>
<dbReference type="InterPro" id="IPR056935">
    <property type="entry name" value="Rv0428c-like_C"/>
</dbReference>
<dbReference type="SUPFAM" id="SSF55729">
    <property type="entry name" value="Acyl-CoA N-acyltransferases (Nat)"/>
    <property type="match status" value="1"/>
</dbReference>
<dbReference type="PROSITE" id="PS51186">
    <property type="entry name" value="GNAT"/>
    <property type="match status" value="1"/>
</dbReference>
<gene>
    <name evidence="4" type="ORF">SAMN05421844_109104</name>
</gene>
<name>A0ABY0P6W6_9HYPH</name>